<sequence>MPESVQPDTTPPSPGLPWGDEPYDDTRWWMVDTEPDTPVAAPRRVLVVVVLTAIAAAVSMPSQASGIGVPLIGITVIAAVLVGSPRRPSVAGILAVVAVVALLSVAAWRSAGWVSATCLALAVVTALAVVVDARSVRETALGAVLPIVFAPQAVWWVSRTVADARAGRRIDNVRGVAAVAALTVVLAVVFGALFATADTRFADLLDDVTPDLGPVSVGPQVVVGLAAALVVAVGAHLRWVRPRSPHRPAAPRPLGDTWMWAVPAGTVLGISVAFLLTQAPSLFGGDDYVQTTAGLTYADYARSGFWQLFVVTALTIVVVSVAWRRSARDTRTERALARGILGGLCLATLAVVASALHRMDLYTEAFGATRLRVGASAVEWWFAAVVVVLMAAGVGLRTRHLPRIIAAVTIGAALAFAVSNPDARIAATNVDRFADTGRIDIDYLAGLSPDATEELLHLPRPVRDCALAAIAADVAHTGRWTDLDLGRAHARSALDGAGIAPTATCPPR</sequence>
<dbReference type="InterPro" id="IPR025291">
    <property type="entry name" value="DUF4153"/>
</dbReference>
<keyword evidence="1" id="KW-0812">Transmembrane</keyword>
<gene>
    <name evidence="2" type="ORF">OG579_07395</name>
</gene>
<feature type="transmembrane region" description="Helical" evidence="1">
    <location>
        <begin position="217"/>
        <end position="237"/>
    </location>
</feature>
<keyword evidence="1" id="KW-0472">Membrane</keyword>
<feature type="transmembrane region" description="Helical" evidence="1">
    <location>
        <begin position="305"/>
        <end position="323"/>
    </location>
</feature>
<evidence type="ECO:0000256" key="1">
    <source>
        <dbReference type="SAM" id="Phobius"/>
    </source>
</evidence>
<dbReference type="Proteomes" id="UP001432128">
    <property type="component" value="Chromosome"/>
</dbReference>
<feature type="transmembrane region" description="Helical" evidence="1">
    <location>
        <begin position="258"/>
        <end position="276"/>
    </location>
</feature>
<dbReference type="AlphaFoldDB" id="A0AAU4K6C8"/>
<feature type="transmembrane region" description="Helical" evidence="1">
    <location>
        <begin position="90"/>
        <end position="107"/>
    </location>
</feature>
<evidence type="ECO:0000313" key="2">
    <source>
        <dbReference type="EMBL" id="WUM21593.1"/>
    </source>
</evidence>
<protein>
    <submittedName>
        <fullName evidence="2">DUF4173 domain-containing protein</fullName>
    </submittedName>
</protein>
<feature type="transmembrane region" description="Helical" evidence="1">
    <location>
        <begin position="45"/>
        <end position="61"/>
    </location>
</feature>
<feature type="transmembrane region" description="Helical" evidence="1">
    <location>
        <begin position="175"/>
        <end position="197"/>
    </location>
</feature>
<feature type="transmembrane region" description="Helical" evidence="1">
    <location>
        <begin position="113"/>
        <end position="131"/>
    </location>
</feature>
<dbReference type="Pfam" id="PF13687">
    <property type="entry name" value="DUF4153"/>
    <property type="match status" value="1"/>
</dbReference>
<feature type="transmembrane region" description="Helical" evidence="1">
    <location>
        <begin position="377"/>
        <end position="396"/>
    </location>
</feature>
<dbReference type="KEGG" id="whr:OG579_07395"/>
<dbReference type="EMBL" id="CP108021">
    <property type="protein sequence ID" value="WUM21593.1"/>
    <property type="molecule type" value="Genomic_DNA"/>
</dbReference>
<reference evidence="2 3" key="1">
    <citation type="submission" date="2022-10" db="EMBL/GenBank/DDBJ databases">
        <title>The complete genomes of actinobacterial strains from the NBC collection.</title>
        <authorList>
            <person name="Joergensen T.S."/>
            <person name="Alvarez Arevalo M."/>
            <person name="Sterndorff E.B."/>
            <person name="Faurdal D."/>
            <person name="Vuksanovic O."/>
            <person name="Mourched A.-S."/>
            <person name="Charusanti P."/>
            <person name="Shaw S."/>
            <person name="Blin K."/>
            <person name="Weber T."/>
        </authorList>
    </citation>
    <scope>NUCLEOTIDE SEQUENCE [LARGE SCALE GENOMIC DNA]</scope>
    <source>
        <strain evidence="2 3">NBC_00319</strain>
    </source>
</reference>
<feature type="transmembrane region" description="Helical" evidence="1">
    <location>
        <begin position="67"/>
        <end position="83"/>
    </location>
</feature>
<feature type="transmembrane region" description="Helical" evidence="1">
    <location>
        <begin position="335"/>
        <end position="357"/>
    </location>
</feature>
<proteinExistence type="predicted"/>
<keyword evidence="1" id="KW-1133">Transmembrane helix</keyword>
<dbReference type="RefSeq" id="WP_328858610.1">
    <property type="nucleotide sequence ID" value="NZ_CP108021.1"/>
</dbReference>
<organism evidence="2 3">
    <name type="scientific">Williamsia herbipolensis</name>
    <dbReference type="NCBI Taxonomy" id="1603258"/>
    <lineage>
        <taxon>Bacteria</taxon>
        <taxon>Bacillati</taxon>
        <taxon>Actinomycetota</taxon>
        <taxon>Actinomycetes</taxon>
        <taxon>Mycobacteriales</taxon>
        <taxon>Nocardiaceae</taxon>
        <taxon>Williamsia</taxon>
    </lineage>
</organism>
<name>A0AAU4K6C8_9NOCA</name>
<keyword evidence="3" id="KW-1185">Reference proteome</keyword>
<accession>A0AAU4K6C8</accession>
<evidence type="ECO:0000313" key="3">
    <source>
        <dbReference type="Proteomes" id="UP001432128"/>
    </source>
</evidence>